<sequence length="91" mass="9947">MSWPEEDRDPASRVEQLRERLIQTMVGELDHPHVVVCHSRASNRITLLGPYGDGLAAVLAAEAERRSASGPRTAGDVVYLVAPIDQREAGE</sequence>
<evidence type="ECO:0000313" key="2">
    <source>
        <dbReference type="Proteomes" id="UP001501057"/>
    </source>
</evidence>
<gene>
    <name evidence="1" type="ORF">GCM10009710_17590</name>
</gene>
<protein>
    <recommendedName>
        <fullName evidence="3">BON domain-containing protein</fullName>
    </recommendedName>
</protein>
<evidence type="ECO:0008006" key="3">
    <source>
        <dbReference type="Google" id="ProtNLM"/>
    </source>
</evidence>
<organism evidence="1 2">
    <name type="scientific">Aeromicrobium alkaliterrae</name>
    <dbReference type="NCBI Taxonomy" id="302168"/>
    <lineage>
        <taxon>Bacteria</taxon>
        <taxon>Bacillati</taxon>
        <taxon>Actinomycetota</taxon>
        <taxon>Actinomycetes</taxon>
        <taxon>Propionibacteriales</taxon>
        <taxon>Nocardioidaceae</taxon>
        <taxon>Aeromicrobium</taxon>
    </lineage>
</organism>
<comment type="caution">
    <text evidence="1">The sequence shown here is derived from an EMBL/GenBank/DDBJ whole genome shotgun (WGS) entry which is preliminary data.</text>
</comment>
<dbReference type="RefSeq" id="WP_344200195.1">
    <property type="nucleotide sequence ID" value="NZ_BAAAME010000004.1"/>
</dbReference>
<accession>A0ABN2JTE0</accession>
<keyword evidence="2" id="KW-1185">Reference proteome</keyword>
<evidence type="ECO:0000313" key="1">
    <source>
        <dbReference type="EMBL" id="GAA1737857.1"/>
    </source>
</evidence>
<reference evidence="1 2" key="1">
    <citation type="journal article" date="2019" name="Int. J. Syst. Evol. Microbiol.">
        <title>The Global Catalogue of Microorganisms (GCM) 10K type strain sequencing project: providing services to taxonomists for standard genome sequencing and annotation.</title>
        <authorList>
            <consortium name="The Broad Institute Genomics Platform"/>
            <consortium name="The Broad Institute Genome Sequencing Center for Infectious Disease"/>
            <person name="Wu L."/>
            <person name="Ma J."/>
        </authorList>
    </citation>
    <scope>NUCLEOTIDE SEQUENCE [LARGE SCALE GENOMIC DNA]</scope>
    <source>
        <strain evidence="1 2">JCM 13518</strain>
    </source>
</reference>
<proteinExistence type="predicted"/>
<dbReference type="EMBL" id="BAAAME010000004">
    <property type="protein sequence ID" value="GAA1737857.1"/>
    <property type="molecule type" value="Genomic_DNA"/>
</dbReference>
<dbReference type="Proteomes" id="UP001501057">
    <property type="component" value="Unassembled WGS sequence"/>
</dbReference>
<name>A0ABN2JTE0_9ACTN</name>